<sequence length="56" mass="5973">MRKNDAIMELVAGYNAYTGAEDLSVSMVGDAPASTTYCISAVISYIPSITVTRQPE</sequence>
<dbReference type="NCBIfam" id="NF038146">
    <property type="entry name" value="LxmA_leader"/>
    <property type="match status" value="1"/>
</dbReference>
<evidence type="ECO:0000313" key="1">
    <source>
        <dbReference type="EMBL" id="MFB9532817.1"/>
    </source>
</evidence>
<proteinExistence type="predicted"/>
<dbReference type="InterPro" id="IPR049906">
    <property type="entry name" value="LxmA-like_leader"/>
</dbReference>
<dbReference type="RefSeq" id="WP_346121575.1">
    <property type="nucleotide sequence ID" value="NZ_BAAAXC010000012.1"/>
</dbReference>
<evidence type="ECO:0000313" key="2">
    <source>
        <dbReference type="Proteomes" id="UP001589646"/>
    </source>
</evidence>
<name>A0ABV5QBE2_9ACTN</name>
<dbReference type="Proteomes" id="UP001589646">
    <property type="component" value="Unassembled WGS sequence"/>
</dbReference>
<keyword evidence="2" id="KW-1185">Reference proteome</keyword>
<protein>
    <submittedName>
        <fullName evidence="1">LxmA leader domain family RiPP</fullName>
    </submittedName>
</protein>
<dbReference type="EMBL" id="JBHMCE010000015">
    <property type="protein sequence ID" value="MFB9532817.1"/>
    <property type="molecule type" value="Genomic_DNA"/>
</dbReference>
<organism evidence="1 2">
    <name type="scientific">Nonomuraea roseola</name>
    <dbReference type="NCBI Taxonomy" id="46179"/>
    <lineage>
        <taxon>Bacteria</taxon>
        <taxon>Bacillati</taxon>
        <taxon>Actinomycetota</taxon>
        <taxon>Actinomycetes</taxon>
        <taxon>Streptosporangiales</taxon>
        <taxon>Streptosporangiaceae</taxon>
        <taxon>Nonomuraea</taxon>
    </lineage>
</organism>
<comment type="caution">
    <text evidence="1">The sequence shown here is derived from an EMBL/GenBank/DDBJ whole genome shotgun (WGS) entry which is preliminary data.</text>
</comment>
<reference evidence="1 2" key="1">
    <citation type="submission" date="2024-09" db="EMBL/GenBank/DDBJ databases">
        <authorList>
            <person name="Sun Q."/>
            <person name="Mori K."/>
        </authorList>
    </citation>
    <scope>NUCLEOTIDE SEQUENCE [LARGE SCALE GENOMIC DNA]</scope>
    <source>
        <strain evidence="1 2">JCM 3323</strain>
    </source>
</reference>
<gene>
    <name evidence="1" type="ORF">ACFFRN_39970</name>
</gene>
<accession>A0ABV5QBE2</accession>